<dbReference type="InterPro" id="IPR005471">
    <property type="entry name" value="Tscrpt_reg_IclR_N"/>
</dbReference>
<dbReference type="InterPro" id="IPR043129">
    <property type="entry name" value="ATPase_NBD"/>
</dbReference>
<dbReference type="InterPro" id="IPR000600">
    <property type="entry name" value="ROK"/>
</dbReference>
<sequence length="407" mass="43209">MAALRRINQDDLRNHNLSVVIDTLLRTTEPLSRAELAKRTGLTKATMSLLVSMLVDDGVVREGEPSVQSSYGRPSTPLLIAGGRYCGIGLQVNTDGYGVIVLDLDGTVISERWVDADISAPDADEVFAELDALAMEQEALLAERGCTVAGAGLALPGLVTGNMRLLMARNLGWEQLDLTRFDVMRRLDVTAGNEANMAALAQIPGYAMRRDGDGIVGPSESFIYLSTDVGIGGAVVRNGHVEIGDHGFGGELGHTSVELRGPVCRCGRRGCLETYAGRRAMVESAGIASGSAAARHESVDELIDRWCAGDVRVAAVVNKAIEAMVSSIASAINVCDIETVVLGGVWSQFGSEIAVQMQSALQRQVLGYPEVRAKVLMADVTSRPALVGAAAMGLRHFVDDPMRFVSA</sequence>
<dbReference type="Proteomes" id="UP000029046">
    <property type="component" value="Unassembled WGS sequence"/>
</dbReference>
<keyword evidence="4" id="KW-1185">Reference proteome</keyword>
<accession>A0A087APF6</accession>
<organism evidence="3 4">
    <name type="scientific">Bifidobacterium pullorum subsp. gallinarum</name>
    <dbReference type="NCBI Taxonomy" id="78344"/>
    <lineage>
        <taxon>Bacteria</taxon>
        <taxon>Bacillati</taxon>
        <taxon>Actinomycetota</taxon>
        <taxon>Actinomycetes</taxon>
        <taxon>Bifidobacteriales</taxon>
        <taxon>Bifidobacteriaceae</taxon>
        <taxon>Bifidobacterium</taxon>
    </lineage>
</organism>
<protein>
    <submittedName>
        <fullName evidence="3">NagC/XylR-type transciptional regulator</fullName>
    </submittedName>
</protein>
<evidence type="ECO:0000313" key="4">
    <source>
        <dbReference type="Proteomes" id="UP000029046"/>
    </source>
</evidence>
<dbReference type="OrthoDB" id="5174513at2"/>
<evidence type="ECO:0000313" key="3">
    <source>
        <dbReference type="EMBL" id="KFI60656.1"/>
    </source>
</evidence>
<dbReference type="InterPro" id="IPR036388">
    <property type="entry name" value="WH-like_DNA-bd_sf"/>
</dbReference>
<dbReference type="Pfam" id="PF09339">
    <property type="entry name" value="HTH_IclR"/>
    <property type="match status" value="1"/>
</dbReference>
<dbReference type="Gene3D" id="1.10.10.10">
    <property type="entry name" value="Winged helix-like DNA-binding domain superfamily/Winged helix DNA-binding domain"/>
    <property type="match status" value="1"/>
</dbReference>
<dbReference type="SUPFAM" id="SSF53067">
    <property type="entry name" value="Actin-like ATPase domain"/>
    <property type="match status" value="2"/>
</dbReference>
<gene>
    <name evidence="3" type="ORF">BIGA_1412</name>
</gene>
<feature type="domain" description="HTH iclR-type" evidence="2">
    <location>
        <begin position="20"/>
        <end position="62"/>
    </location>
</feature>
<dbReference type="RefSeq" id="WP_033507736.1">
    <property type="nucleotide sequence ID" value="NZ_JGYX01000004.1"/>
</dbReference>
<comment type="similarity">
    <text evidence="1">Belongs to the ROK (NagC/XylR) family.</text>
</comment>
<reference evidence="3 4" key="1">
    <citation type="submission" date="2014-03" db="EMBL/GenBank/DDBJ databases">
        <title>Genomics of Bifidobacteria.</title>
        <authorList>
            <person name="Ventura M."/>
            <person name="Milani C."/>
            <person name="Lugli G.A."/>
        </authorList>
    </citation>
    <scope>NUCLEOTIDE SEQUENCE [LARGE SCALE GENOMIC DNA]</scope>
    <source>
        <strain evidence="3 4">LMG 11586</strain>
    </source>
</reference>
<dbReference type="eggNOG" id="COG1940">
    <property type="taxonomic scope" value="Bacteria"/>
</dbReference>
<dbReference type="SUPFAM" id="SSF46785">
    <property type="entry name" value="Winged helix' DNA-binding domain"/>
    <property type="match status" value="1"/>
</dbReference>
<name>A0A087APF6_9BIFI</name>
<dbReference type="PANTHER" id="PTHR18964">
    <property type="entry name" value="ROK (REPRESSOR, ORF, KINASE) FAMILY"/>
    <property type="match status" value="1"/>
</dbReference>
<dbReference type="InterPro" id="IPR036390">
    <property type="entry name" value="WH_DNA-bd_sf"/>
</dbReference>
<proteinExistence type="inferred from homology"/>
<dbReference type="PANTHER" id="PTHR18964:SF149">
    <property type="entry name" value="BIFUNCTIONAL UDP-N-ACETYLGLUCOSAMINE 2-EPIMERASE_N-ACETYLMANNOSAMINE KINASE"/>
    <property type="match status" value="1"/>
</dbReference>
<dbReference type="EMBL" id="JGYX01000004">
    <property type="protein sequence ID" value="KFI60656.1"/>
    <property type="molecule type" value="Genomic_DNA"/>
</dbReference>
<comment type="caution">
    <text evidence="3">The sequence shown here is derived from an EMBL/GenBank/DDBJ whole genome shotgun (WGS) entry which is preliminary data.</text>
</comment>
<dbReference type="AlphaFoldDB" id="A0A087APF6"/>
<dbReference type="Gene3D" id="3.30.420.40">
    <property type="match status" value="2"/>
</dbReference>
<dbReference type="GO" id="GO:0003677">
    <property type="term" value="F:DNA binding"/>
    <property type="evidence" value="ECO:0007669"/>
    <property type="project" value="InterPro"/>
</dbReference>
<evidence type="ECO:0000259" key="2">
    <source>
        <dbReference type="Pfam" id="PF09339"/>
    </source>
</evidence>
<evidence type="ECO:0000256" key="1">
    <source>
        <dbReference type="ARBA" id="ARBA00006479"/>
    </source>
</evidence>
<dbReference type="GO" id="GO:0006355">
    <property type="term" value="P:regulation of DNA-templated transcription"/>
    <property type="evidence" value="ECO:0007669"/>
    <property type="project" value="InterPro"/>
</dbReference>
<dbReference type="Pfam" id="PF00480">
    <property type="entry name" value="ROK"/>
    <property type="match status" value="1"/>
</dbReference>